<dbReference type="VEuPathDB" id="FungiDB:PTTG_09773"/>
<dbReference type="EMBL" id="ADAS02000251">
    <property type="protein sequence ID" value="OAV87915.1"/>
    <property type="molecule type" value="Genomic_DNA"/>
</dbReference>
<dbReference type="Proteomes" id="UP000005240">
    <property type="component" value="Unassembled WGS sequence"/>
</dbReference>
<dbReference type="CDD" id="cd00303">
    <property type="entry name" value="retropepsin_like"/>
    <property type="match status" value="1"/>
</dbReference>
<dbReference type="AlphaFoldDB" id="A0A0C4F9A3"/>
<dbReference type="InterPro" id="IPR021109">
    <property type="entry name" value="Peptidase_aspartic_dom_sf"/>
</dbReference>
<proteinExistence type="predicted"/>
<dbReference type="OMA" id="DENQTIM"/>
<dbReference type="Gene3D" id="2.40.70.10">
    <property type="entry name" value="Acid Proteases"/>
    <property type="match status" value="1"/>
</dbReference>
<evidence type="ECO:0000313" key="2">
    <source>
        <dbReference type="EMBL" id="OAV87915.1"/>
    </source>
</evidence>
<feature type="region of interest" description="Disordered" evidence="1">
    <location>
        <begin position="328"/>
        <end position="350"/>
    </location>
</feature>
<feature type="compositionally biased region" description="Basic and acidic residues" evidence="1">
    <location>
        <begin position="381"/>
        <end position="392"/>
    </location>
</feature>
<gene>
    <name evidence="2" type="ORF">PTTG_09773</name>
</gene>
<dbReference type="STRING" id="630390.A0A0C4F9A3"/>
<reference evidence="3" key="4">
    <citation type="submission" date="2025-05" db="UniProtKB">
        <authorList>
            <consortium name="EnsemblFungi"/>
        </authorList>
    </citation>
    <scope>IDENTIFICATION</scope>
    <source>
        <strain evidence="3">isolate 1-1 / race 1 (BBBD)</strain>
    </source>
</reference>
<feature type="compositionally biased region" description="Polar residues" evidence="1">
    <location>
        <begin position="329"/>
        <end position="349"/>
    </location>
</feature>
<evidence type="ECO:0000313" key="3">
    <source>
        <dbReference type="EnsemblFungi" id="PTTG_09773-t43_1-p1"/>
    </source>
</evidence>
<dbReference type="SUPFAM" id="SSF50630">
    <property type="entry name" value="Acid proteases"/>
    <property type="match status" value="1"/>
</dbReference>
<name>A0A0C4F9A3_PUCT1</name>
<dbReference type="EnsemblFungi" id="PTTG_09773-t43_1">
    <property type="protein sequence ID" value="PTTG_09773-t43_1-p1"/>
    <property type="gene ID" value="PTTG_09773"/>
</dbReference>
<reference evidence="2" key="1">
    <citation type="submission" date="2009-11" db="EMBL/GenBank/DDBJ databases">
        <authorList>
            <consortium name="The Broad Institute Genome Sequencing Platform"/>
            <person name="Ward D."/>
            <person name="Feldgarden M."/>
            <person name="Earl A."/>
            <person name="Young S.K."/>
            <person name="Zeng Q."/>
            <person name="Koehrsen M."/>
            <person name="Alvarado L."/>
            <person name="Berlin A."/>
            <person name="Bochicchio J."/>
            <person name="Borenstein D."/>
            <person name="Chapman S.B."/>
            <person name="Chen Z."/>
            <person name="Engels R."/>
            <person name="Freedman E."/>
            <person name="Gellesch M."/>
            <person name="Goldberg J."/>
            <person name="Griggs A."/>
            <person name="Gujja S."/>
            <person name="Heilman E."/>
            <person name="Heiman D."/>
            <person name="Hepburn T."/>
            <person name="Howarth C."/>
            <person name="Jen D."/>
            <person name="Larson L."/>
            <person name="Lewis B."/>
            <person name="Mehta T."/>
            <person name="Park D."/>
            <person name="Pearson M."/>
            <person name="Roberts A."/>
            <person name="Saif S."/>
            <person name="Shea T."/>
            <person name="Shenoy N."/>
            <person name="Sisk P."/>
            <person name="Stolte C."/>
            <person name="Sykes S."/>
            <person name="Thomson T."/>
            <person name="Walk T."/>
            <person name="White J."/>
            <person name="Yandava C."/>
            <person name="Izard J."/>
            <person name="Baranova O.V."/>
            <person name="Blanton J.M."/>
            <person name="Tanner A.C."/>
            <person name="Dewhirst F.E."/>
            <person name="Haas B."/>
            <person name="Nusbaum C."/>
            <person name="Birren B."/>
        </authorList>
    </citation>
    <scope>NUCLEOTIDE SEQUENCE [LARGE SCALE GENOMIC DNA]</scope>
    <source>
        <strain evidence="2">1-1 BBBD Race 1</strain>
    </source>
</reference>
<organism evidence="2">
    <name type="scientific">Puccinia triticina (isolate 1-1 / race 1 (BBBD))</name>
    <name type="common">Brown leaf rust fungus</name>
    <dbReference type="NCBI Taxonomy" id="630390"/>
    <lineage>
        <taxon>Eukaryota</taxon>
        <taxon>Fungi</taxon>
        <taxon>Dikarya</taxon>
        <taxon>Basidiomycota</taxon>
        <taxon>Pucciniomycotina</taxon>
        <taxon>Pucciniomycetes</taxon>
        <taxon>Pucciniales</taxon>
        <taxon>Pucciniaceae</taxon>
        <taxon>Puccinia</taxon>
    </lineage>
</organism>
<dbReference type="OrthoDB" id="5535068at2759"/>
<evidence type="ECO:0000256" key="1">
    <source>
        <dbReference type="SAM" id="MobiDB-lite"/>
    </source>
</evidence>
<evidence type="ECO:0008006" key="5">
    <source>
        <dbReference type="Google" id="ProtNLM"/>
    </source>
</evidence>
<reference evidence="3 4" key="3">
    <citation type="journal article" date="2017" name="G3 (Bethesda)">
        <title>Comparative analysis highlights variable genome content of wheat rusts and divergence of the mating loci.</title>
        <authorList>
            <person name="Cuomo C.A."/>
            <person name="Bakkeren G."/>
            <person name="Khalil H.B."/>
            <person name="Panwar V."/>
            <person name="Joly D."/>
            <person name="Linning R."/>
            <person name="Sakthikumar S."/>
            <person name="Song X."/>
            <person name="Adiconis X."/>
            <person name="Fan L."/>
            <person name="Goldberg J.M."/>
            <person name="Levin J.Z."/>
            <person name="Young S."/>
            <person name="Zeng Q."/>
            <person name="Anikster Y."/>
            <person name="Bruce M."/>
            <person name="Wang M."/>
            <person name="Yin C."/>
            <person name="McCallum B."/>
            <person name="Szabo L.J."/>
            <person name="Hulbert S."/>
            <person name="Chen X."/>
            <person name="Fellers J.P."/>
        </authorList>
    </citation>
    <scope>NUCLEOTIDE SEQUENCE</scope>
    <source>
        <strain evidence="3">isolate 1-1 / race 1 (BBBD)</strain>
        <strain evidence="4">Isolate 1-1 / race 1 (BBBD)</strain>
    </source>
</reference>
<keyword evidence="4" id="KW-1185">Reference proteome</keyword>
<sequence length="712" mass="79277">MVKIKSPNKRLCFDGTKVKRFIETYEMVASLDEATELDMARQIRLFLATDELLDILETLEGFSPPDWPKLKAAMIAYWGQVDTARFTTRDLTSLVEDWVSKGGVASATDYQKFRQSWEPIQSYLLLKAHIDSVEEIRNSYYQAFLTTAQDEIRKKLIRDGTMVTTLDHRFKLPTFKILKDAVDGVMKEQTALTFEESRSGQLVAGPSFQEGNSVMKKMGEERRSKEVSTPLKTAPNMDELSRMLEAFEHKIDQKIASIPAKSPATVDRPPMVCYYCHRENHGTGRCQELVKDKEAGLVEERGTNFFLPNGALIPFDRSRPIRHVVASFHPTQPSGAARPSTPTRQSSNAAAEYKASCGSLQPWYPPAVSSQSFAGAYEADPAGRKRHEESRHFKSPVVPPTQLKRPLRKSPGAPSDSTRLPEEDEPELFDRIMNEPETEPSPLKEQPARPSTPSKAAGQQPKVRFEREVSRDHPDAVDGLVKRIFELPVTTTVGEICSVSPAVSDGVKKWVSRRRVEVGAEDLKVNSGTLAEGIDPEGEFDPNLYSCPLGYLNCSVGEGEAISSPLVDSGSQLNLISDSLALKLNLTPRVNFSSAVYGINNQACELIGIAEDVPIRIGRSIVGTCHFWITRADGPFILGRPFLMDFRAALMFSPTSGERIILPDSNGRNIEVTLCPVDKGRWEREFPAHGRKGVLVHCGSLEEDRGDERHFL</sequence>
<reference evidence="2" key="2">
    <citation type="submission" date="2016-05" db="EMBL/GenBank/DDBJ databases">
        <title>Comparative analysis highlights variable genome content of wheat rusts and divergence of the mating loci.</title>
        <authorList>
            <person name="Cuomo C.A."/>
            <person name="Bakkeren G."/>
            <person name="Szabo L."/>
            <person name="Khalil H."/>
            <person name="Joly D."/>
            <person name="Goldberg J."/>
            <person name="Young S."/>
            <person name="Zeng Q."/>
            <person name="Fellers J."/>
        </authorList>
    </citation>
    <scope>NUCLEOTIDE SEQUENCE [LARGE SCALE GENOMIC DNA]</scope>
    <source>
        <strain evidence="2">1-1 BBBD Race 1</strain>
    </source>
</reference>
<evidence type="ECO:0000313" key="4">
    <source>
        <dbReference type="Proteomes" id="UP000005240"/>
    </source>
</evidence>
<protein>
    <recommendedName>
        <fullName evidence="5">Peptidase A2 domain-containing protein</fullName>
    </recommendedName>
</protein>
<feature type="region of interest" description="Disordered" evidence="1">
    <location>
        <begin position="378"/>
        <end position="471"/>
    </location>
</feature>
<accession>A0A0C4F9A3</accession>